<dbReference type="InterPro" id="IPR035439">
    <property type="entry name" value="UPF0145_dom_sf"/>
</dbReference>
<evidence type="ECO:0000313" key="3">
    <source>
        <dbReference type="EMBL" id="RDL12069.1"/>
    </source>
</evidence>
<organism evidence="3 4">
    <name type="scientific">Weissella soli</name>
    <dbReference type="NCBI Taxonomy" id="155866"/>
    <lineage>
        <taxon>Bacteria</taxon>
        <taxon>Bacillati</taxon>
        <taxon>Bacillota</taxon>
        <taxon>Bacilli</taxon>
        <taxon>Lactobacillales</taxon>
        <taxon>Lactobacillaceae</taxon>
        <taxon>Weissella</taxon>
    </lineage>
</organism>
<dbReference type="GeneID" id="94546064"/>
<protein>
    <recommendedName>
        <fullName evidence="2">UPF0145 protein DFP99_0495</fullName>
    </recommendedName>
</protein>
<evidence type="ECO:0000313" key="4">
    <source>
        <dbReference type="Proteomes" id="UP000254912"/>
    </source>
</evidence>
<dbReference type="Proteomes" id="UP000254912">
    <property type="component" value="Unassembled WGS sequence"/>
</dbReference>
<comment type="caution">
    <text evidence="3">The sequence shown here is derived from an EMBL/GenBank/DDBJ whole genome shotgun (WGS) entry which is preliminary data.</text>
</comment>
<evidence type="ECO:0000256" key="2">
    <source>
        <dbReference type="HAMAP-Rule" id="MF_00338"/>
    </source>
</evidence>
<dbReference type="InterPro" id="IPR002765">
    <property type="entry name" value="UPF0145_YbjQ-like"/>
</dbReference>
<dbReference type="AlphaFoldDB" id="A0A288QXE4"/>
<proteinExistence type="inferred from homology"/>
<dbReference type="SUPFAM" id="SSF117782">
    <property type="entry name" value="YbjQ-like"/>
    <property type="match status" value="1"/>
</dbReference>
<gene>
    <name evidence="3" type="ORF">DFP99_0495</name>
</gene>
<dbReference type="KEGG" id="wso:WSWS_00867"/>
<reference evidence="3 4" key="1">
    <citation type="submission" date="2018-07" db="EMBL/GenBank/DDBJ databases">
        <title>Genomic Encyclopedia of Type Strains, Phase III (KMG-III): the genomes of soil and plant-associated and newly described type strains.</title>
        <authorList>
            <person name="Whitman W."/>
        </authorList>
    </citation>
    <scope>NUCLEOTIDE SEQUENCE [LARGE SCALE GENOMIC DNA]</scope>
    <source>
        <strain evidence="3 4">CECT 7031</strain>
    </source>
</reference>
<dbReference type="Pfam" id="PF01906">
    <property type="entry name" value="YbjQ_1"/>
    <property type="match status" value="1"/>
</dbReference>
<dbReference type="PANTHER" id="PTHR34068:SF2">
    <property type="entry name" value="UPF0145 PROTEIN SCO3412"/>
    <property type="match status" value="1"/>
</dbReference>
<dbReference type="HAMAP" id="MF_00338">
    <property type="entry name" value="UPF0145"/>
    <property type="match status" value="1"/>
</dbReference>
<comment type="similarity">
    <text evidence="1 2">Belongs to the UPF0145 family.</text>
</comment>
<name>A0A288QXE4_9LACO</name>
<keyword evidence="4" id="KW-1185">Reference proteome</keyword>
<dbReference type="Gene3D" id="3.30.110.70">
    <property type="entry name" value="Hypothetical protein apc22750. Chain B"/>
    <property type="match status" value="1"/>
</dbReference>
<dbReference type="PANTHER" id="PTHR34068">
    <property type="entry name" value="UPF0145 PROTEIN YBJQ"/>
    <property type="match status" value="1"/>
</dbReference>
<accession>A0A288QXE4</accession>
<evidence type="ECO:0000256" key="1">
    <source>
        <dbReference type="ARBA" id="ARBA00010751"/>
    </source>
</evidence>
<dbReference type="RefSeq" id="WP_070230126.1">
    <property type="nucleotide sequence ID" value="NZ_BJYO01000002.1"/>
</dbReference>
<sequence length="113" mass="12361">MQEILITTTENVAGYHVTETYGEVFGLTTRSRNVFSTIGQSFKTIVGGEIKGYTKLQHAARDTAIRRLKDEARALGANAVIMMRFDSSSASIGDSVTAYGTAVRIEKTTFKHP</sequence>
<dbReference type="EMBL" id="QRAS01000001">
    <property type="protein sequence ID" value="RDL12069.1"/>
    <property type="molecule type" value="Genomic_DNA"/>
</dbReference>